<evidence type="ECO:0000259" key="3">
    <source>
        <dbReference type="Pfam" id="PF03972"/>
    </source>
</evidence>
<dbReference type="Pfam" id="PF03972">
    <property type="entry name" value="MmgE_PrpD_N"/>
    <property type="match status" value="1"/>
</dbReference>
<dbReference type="PANTHER" id="PTHR16943:SF8">
    <property type="entry name" value="2-METHYLCITRATE DEHYDRATASE"/>
    <property type="match status" value="1"/>
</dbReference>
<dbReference type="STRING" id="1461694.ATO9_16285"/>
<evidence type="ECO:0000313" key="6">
    <source>
        <dbReference type="Proteomes" id="UP000030004"/>
    </source>
</evidence>
<dbReference type="eggNOG" id="COG2079">
    <property type="taxonomic scope" value="Bacteria"/>
</dbReference>
<evidence type="ECO:0000313" key="5">
    <source>
        <dbReference type="EMBL" id="KGM47862.1"/>
    </source>
</evidence>
<accession>A0A0A0EFC1</accession>
<dbReference type="InterPro" id="IPR005656">
    <property type="entry name" value="MmgE_PrpD"/>
</dbReference>
<dbReference type="InterPro" id="IPR045336">
    <property type="entry name" value="MmgE_PrpD_N"/>
</dbReference>
<dbReference type="PANTHER" id="PTHR16943">
    <property type="entry name" value="2-METHYLCITRATE DEHYDRATASE-RELATED"/>
    <property type="match status" value="1"/>
</dbReference>
<dbReference type="AlphaFoldDB" id="A0A0A0EFC1"/>
<evidence type="ECO:0000256" key="2">
    <source>
        <dbReference type="SAM" id="MobiDB-lite"/>
    </source>
</evidence>
<dbReference type="InterPro" id="IPR042183">
    <property type="entry name" value="MmgE/PrpD_sf_1"/>
</dbReference>
<feature type="domain" description="MmgE/PrpD N-terminal" evidence="3">
    <location>
        <begin position="5"/>
        <end position="239"/>
    </location>
</feature>
<dbReference type="EMBL" id="AQQX01000007">
    <property type="protein sequence ID" value="KGM47862.1"/>
    <property type="molecule type" value="Genomic_DNA"/>
</dbReference>
<comment type="similarity">
    <text evidence="1">Belongs to the PrpD family.</text>
</comment>
<protein>
    <recommendedName>
        <fullName evidence="7">2-methylcitrate dehydratase</fullName>
    </recommendedName>
</protein>
<proteinExistence type="inferred from homology"/>
<dbReference type="InterPro" id="IPR036148">
    <property type="entry name" value="MmgE/PrpD_sf"/>
</dbReference>
<feature type="domain" description="MmgE/PrpD C-terminal" evidence="4">
    <location>
        <begin position="264"/>
        <end position="428"/>
    </location>
</feature>
<feature type="compositionally biased region" description="Polar residues" evidence="2">
    <location>
        <begin position="52"/>
        <end position="64"/>
    </location>
</feature>
<name>A0A0A0EFC1_9RHOB</name>
<keyword evidence="6" id="KW-1185">Reference proteome</keyword>
<organism evidence="5 6">
    <name type="scientific">Pseudooceanicola atlanticus</name>
    <dbReference type="NCBI Taxonomy" id="1461694"/>
    <lineage>
        <taxon>Bacteria</taxon>
        <taxon>Pseudomonadati</taxon>
        <taxon>Pseudomonadota</taxon>
        <taxon>Alphaproteobacteria</taxon>
        <taxon>Rhodobacterales</taxon>
        <taxon>Paracoccaceae</taxon>
        <taxon>Pseudooceanicola</taxon>
    </lineage>
</organism>
<dbReference type="RefSeq" id="WP_043751426.1">
    <property type="nucleotide sequence ID" value="NZ_AQQX01000007.1"/>
</dbReference>
<dbReference type="Proteomes" id="UP000030004">
    <property type="component" value="Unassembled WGS sequence"/>
</dbReference>
<dbReference type="Gene3D" id="3.30.1330.120">
    <property type="entry name" value="2-methylcitrate dehydratase PrpD"/>
    <property type="match status" value="1"/>
</dbReference>
<evidence type="ECO:0000259" key="4">
    <source>
        <dbReference type="Pfam" id="PF19305"/>
    </source>
</evidence>
<reference evidence="5 6" key="1">
    <citation type="journal article" date="2015" name="Antonie Van Leeuwenhoek">
        <title>Pseudooceanicola atlanticus gen. nov. sp. nov., isolated from surface seawater of the Atlantic Ocean and reclassification of Oceanicola batsensis, Oceanicola marinus, Oceanicola nitratireducens, Oceanicola nanhaiensis, Oceanicola antarcticus and Oceanicola flagellatus, as Pseudooceanicola batsensis comb. nov., Pseudooceanicola marinus comb. nov., Pseudooceanicola nitratireducens comb. nov., Pseudooceanicola nanhaiensis comb. nov., Pseudooceanicola antarcticus comb. nov., and Pseudooceanicola flagellatus comb. nov.</title>
        <authorList>
            <person name="Lai Q."/>
            <person name="Li G."/>
            <person name="Liu X."/>
            <person name="Du Y."/>
            <person name="Sun F."/>
            <person name="Shao Z."/>
        </authorList>
    </citation>
    <scope>NUCLEOTIDE SEQUENCE [LARGE SCALE GENOMIC DNA]</scope>
    <source>
        <strain evidence="5 6">22II-s11g</strain>
    </source>
</reference>
<dbReference type="Gene3D" id="1.10.4100.10">
    <property type="entry name" value="2-methylcitrate dehydratase PrpD"/>
    <property type="match status" value="1"/>
</dbReference>
<feature type="region of interest" description="Disordered" evidence="2">
    <location>
        <begin position="46"/>
        <end position="68"/>
    </location>
</feature>
<dbReference type="Pfam" id="PF19305">
    <property type="entry name" value="MmgE_PrpD_C"/>
    <property type="match status" value="1"/>
</dbReference>
<gene>
    <name evidence="5" type="ORF">ATO9_16285</name>
</gene>
<evidence type="ECO:0000256" key="1">
    <source>
        <dbReference type="ARBA" id="ARBA00006174"/>
    </source>
</evidence>
<comment type="caution">
    <text evidence="5">The sequence shown here is derived from an EMBL/GenBank/DDBJ whole genome shotgun (WGS) entry which is preliminary data.</text>
</comment>
<evidence type="ECO:0008006" key="7">
    <source>
        <dbReference type="Google" id="ProtNLM"/>
    </source>
</evidence>
<dbReference type="SUPFAM" id="SSF103378">
    <property type="entry name" value="2-methylcitrate dehydratase PrpD"/>
    <property type="match status" value="1"/>
</dbReference>
<dbReference type="InterPro" id="IPR042188">
    <property type="entry name" value="MmgE/PrpD_sf_2"/>
</dbReference>
<dbReference type="InterPro" id="IPR045337">
    <property type="entry name" value="MmgE_PrpD_C"/>
</dbReference>
<dbReference type="GO" id="GO:0016829">
    <property type="term" value="F:lyase activity"/>
    <property type="evidence" value="ECO:0007669"/>
    <property type="project" value="InterPro"/>
</dbReference>
<sequence>MTGAEQLVDFAMTFDPADVPEELDRLARLHFLDAIGVGLAASAGPDQAGWTRATSGPGTATTLDGGSATPPEAAMLNGALIHSLEYDDTHIGSVIHGSAVAAPLALAAAEQAGGNAGDVMSAYVLAWEAMIRIGAAAPGAFQARGAQVTAVAGAIGAALGAGRVAGLDRKGLTSAIGIAGMQASGLLAFLEDGSSVKALNPGWAAHTGLTAVRLAAAGMTGPSGILEHRFGPLTVFGADPDQLAPQLSDLGEVWHLRDAAFKLYPCCHYIHPFLELVEDLARQGLTAESVESMAIHVPVEEAPLIAEAWSRRQAPASGYDGKWGLPYCLALRLMDGALDVSSFEAEPRDDVIALARRMRMIPVEGSGFPGRFPARIEVTQTDGAKRDVSVDTVRGAPGRAIAEDEVLAKFRANAGRRFGSEQVDKLISAGLAMDVAALVQCLRT</sequence>